<dbReference type="Proteomes" id="UP000245884">
    <property type="component" value="Unassembled WGS sequence"/>
</dbReference>
<protein>
    <submittedName>
        <fullName evidence="2">Uncharacterized protein</fullName>
    </submittedName>
</protein>
<name>A0A316UZV6_9BASI</name>
<dbReference type="EMBL" id="KZ819662">
    <property type="protein sequence ID" value="PWN30837.1"/>
    <property type="molecule type" value="Genomic_DNA"/>
</dbReference>
<feature type="compositionally biased region" description="Polar residues" evidence="1">
    <location>
        <begin position="92"/>
        <end position="103"/>
    </location>
</feature>
<keyword evidence="3" id="KW-1185">Reference proteome</keyword>
<accession>A0A316UZV6</accession>
<feature type="region of interest" description="Disordered" evidence="1">
    <location>
        <begin position="83"/>
        <end position="103"/>
    </location>
</feature>
<sequence length="103" mass="11369">MLLPLFSFLAARCSNERTSSTAACASRDSSVESARMGPLFFIARKSLFRCCRAFVDSLFRASVTGLLRHTAVPSALLPSYRHRSPQIHDSRAQPSSKLYSSLT</sequence>
<evidence type="ECO:0000256" key="1">
    <source>
        <dbReference type="SAM" id="MobiDB-lite"/>
    </source>
</evidence>
<dbReference type="GeneID" id="37029715"/>
<gene>
    <name evidence="2" type="ORF">BDZ90DRAFT_25650</name>
</gene>
<organism evidence="2 3">
    <name type="scientific">Jaminaea rosea</name>
    <dbReference type="NCBI Taxonomy" id="1569628"/>
    <lineage>
        <taxon>Eukaryota</taxon>
        <taxon>Fungi</taxon>
        <taxon>Dikarya</taxon>
        <taxon>Basidiomycota</taxon>
        <taxon>Ustilaginomycotina</taxon>
        <taxon>Exobasidiomycetes</taxon>
        <taxon>Microstromatales</taxon>
        <taxon>Microstromatales incertae sedis</taxon>
        <taxon>Jaminaea</taxon>
    </lineage>
</organism>
<evidence type="ECO:0000313" key="3">
    <source>
        <dbReference type="Proteomes" id="UP000245884"/>
    </source>
</evidence>
<proteinExistence type="predicted"/>
<reference evidence="2 3" key="1">
    <citation type="journal article" date="2018" name="Mol. Biol. Evol.">
        <title>Broad Genomic Sampling Reveals a Smut Pathogenic Ancestry of the Fungal Clade Ustilaginomycotina.</title>
        <authorList>
            <person name="Kijpornyongpan T."/>
            <person name="Mondo S.J."/>
            <person name="Barry K."/>
            <person name="Sandor L."/>
            <person name="Lee J."/>
            <person name="Lipzen A."/>
            <person name="Pangilinan J."/>
            <person name="LaButti K."/>
            <person name="Hainaut M."/>
            <person name="Henrissat B."/>
            <person name="Grigoriev I.V."/>
            <person name="Spatafora J.W."/>
            <person name="Aime M.C."/>
        </authorList>
    </citation>
    <scope>NUCLEOTIDE SEQUENCE [LARGE SCALE GENOMIC DNA]</scope>
    <source>
        <strain evidence="2 3">MCA 5214</strain>
    </source>
</reference>
<dbReference type="AlphaFoldDB" id="A0A316UZV6"/>
<dbReference type="RefSeq" id="XP_025365449.1">
    <property type="nucleotide sequence ID" value="XM_025507892.1"/>
</dbReference>
<evidence type="ECO:0000313" key="2">
    <source>
        <dbReference type="EMBL" id="PWN30837.1"/>
    </source>
</evidence>